<evidence type="ECO:0000313" key="9">
    <source>
        <dbReference type="EMBL" id="AIG25854.1"/>
    </source>
</evidence>
<dbReference type="Pfam" id="PF00881">
    <property type="entry name" value="Nitroreductase"/>
    <property type="match status" value="1"/>
</dbReference>
<dbReference type="InterPro" id="IPR026021">
    <property type="entry name" value="YdjA-like"/>
</dbReference>
<dbReference type="PANTHER" id="PTHR43821">
    <property type="entry name" value="NAD(P)H NITROREDUCTASE YDJA-RELATED"/>
    <property type="match status" value="1"/>
</dbReference>
<name>A0A075R1X8_BRELA</name>
<dbReference type="GO" id="GO:0016491">
    <property type="term" value="F:oxidoreductase activity"/>
    <property type="evidence" value="ECO:0007669"/>
    <property type="project" value="UniProtKB-KW"/>
</dbReference>
<dbReference type="HOGENOM" id="CLU_070764_5_1_9"/>
<keyword evidence="4" id="KW-0288">FMN</keyword>
<dbReference type="STRING" id="1042163.BRLA_c015260"/>
<evidence type="ECO:0000256" key="5">
    <source>
        <dbReference type="ARBA" id="ARBA00022857"/>
    </source>
</evidence>
<evidence type="ECO:0000256" key="7">
    <source>
        <dbReference type="ARBA" id="ARBA00023027"/>
    </source>
</evidence>
<feature type="domain" description="Nitroreductase" evidence="8">
    <location>
        <begin position="12"/>
        <end position="175"/>
    </location>
</feature>
<comment type="similarity">
    <text evidence="2">Belongs to the nitroreductase family.</text>
</comment>
<evidence type="ECO:0000256" key="4">
    <source>
        <dbReference type="ARBA" id="ARBA00022643"/>
    </source>
</evidence>
<dbReference type="Proteomes" id="UP000005850">
    <property type="component" value="Chromosome"/>
</dbReference>
<evidence type="ECO:0000256" key="6">
    <source>
        <dbReference type="ARBA" id="ARBA00023002"/>
    </source>
</evidence>
<comment type="cofactor">
    <cofactor evidence="1">
        <name>FMN</name>
        <dbReference type="ChEBI" id="CHEBI:58210"/>
    </cofactor>
</comment>
<dbReference type="KEGG" id="blr:BRLA_c015260"/>
<dbReference type="CDD" id="cd02135">
    <property type="entry name" value="YdjA-like"/>
    <property type="match status" value="1"/>
</dbReference>
<evidence type="ECO:0000256" key="2">
    <source>
        <dbReference type="ARBA" id="ARBA00007118"/>
    </source>
</evidence>
<evidence type="ECO:0000313" key="10">
    <source>
        <dbReference type="Proteomes" id="UP000005850"/>
    </source>
</evidence>
<evidence type="ECO:0000259" key="8">
    <source>
        <dbReference type="Pfam" id="PF00881"/>
    </source>
</evidence>
<dbReference type="RefSeq" id="WP_003338071.1">
    <property type="nucleotide sequence ID" value="NZ_CP007806.1"/>
</dbReference>
<protein>
    <submittedName>
        <fullName evidence="9">Putative NAD(P)H nitroreductase YdjA</fullName>
    </submittedName>
</protein>
<keyword evidence="10" id="KW-1185">Reference proteome</keyword>
<gene>
    <name evidence="9" type="primary">ydjA_2</name>
    <name evidence="9" type="ORF">BRLA_c015260</name>
</gene>
<dbReference type="Gene3D" id="3.40.109.10">
    <property type="entry name" value="NADH Oxidase"/>
    <property type="match status" value="1"/>
</dbReference>
<dbReference type="InterPro" id="IPR000415">
    <property type="entry name" value="Nitroreductase-like"/>
</dbReference>
<keyword evidence="3" id="KW-0285">Flavoprotein</keyword>
<evidence type="ECO:0000256" key="3">
    <source>
        <dbReference type="ARBA" id="ARBA00022630"/>
    </source>
</evidence>
<dbReference type="EMBL" id="CP007806">
    <property type="protein sequence ID" value="AIG25854.1"/>
    <property type="molecule type" value="Genomic_DNA"/>
</dbReference>
<dbReference type="eggNOG" id="COG0778">
    <property type="taxonomic scope" value="Bacteria"/>
</dbReference>
<keyword evidence="6" id="KW-0560">Oxidoreductase</keyword>
<proteinExistence type="inferred from homology"/>
<sequence>MTEAMQTLATLITSRRTVRQTENTPIPLETIYKILEQAAYAPFHSEVEPWAVKIASTEQEKKFFFQCVFNSYERIGIFESHTDEKKEKVRESYREYFEGTPISMLIATDVFDHEKKDFEAVGATCAFIQNIQLLCWEQNIGAVWRTNPYIFDAEFTKEIGFRSNQKIVGSLHLGYPQQVPKAKERRALDQWVSSIQVGAK</sequence>
<reference evidence="9 10" key="1">
    <citation type="journal article" date="2011" name="J. Bacteriol.">
        <title>Genome sequence of Brevibacillus laterosporus LMG 15441, a pathogen of invertebrates.</title>
        <authorList>
            <person name="Djukic M."/>
            <person name="Poehlein A."/>
            <person name="Thurmer A."/>
            <person name="Daniel R."/>
        </authorList>
    </citation>
    <scope>NUCLEOTIDE SEQUENCE [LARGE SCALE GENOMIC DNA]</scope>
    <source>
        <strain evidence="9 10">LMG 15441</strain>
    </source>
</reference>
<dbReference type="AlphaFoldDB" id="A0A075R1X8"/>
<keyword evidence="5" id="KW-0521">NADP</keyword>
<evidence type="ECO:0000256" key="1">
    <source>
        <dbReference type="ARBA" id="ARBA00001917"/>
    </source>
</evidence>
<keyword evidence="7" id="KW-0520">NAD</keyword>
<dbReference type="InterPro" id="IPR029479">
    <property type="entry name" value="Nitroreductase"/>
</dbReference>
<dbReference type="SUPFAM" id="SSF55469">
    <property type="entry name" value="FMN-dependent nitroreductase-like"/>
    <property type="match status" value="1"/>
</dbReference>
<dbReference type="InterPro" id="IPR052530">
    <property type="entry name" value="NAD(P)H_nitroreductase"/>
</dbReference>
<organism evidence="9 10">
    <name type="scientific">Brevibacillus laterosporus LMG 15441</name>
    <dbReference type="NCBI Taxonomy" id="1042163"/>
    <lineage>
        <taxon>Bacteria</taxon>
        <taxon>Bacillati</taxon>
        <taxon>Bacillota</taxon>
        <taxon>Bacilli</taxon>
        <taxon>Bacillales</taxon>
        <taxon>Paenibacillaceae</taxon>
        <taxon>Brevibacillus</taxon>
    </lineage>
</organism>
<accession>A0A075R1X8</accession>
<dbReference type="PANTHER" id="PTHR43821:SF1">
    <property type="entry name" value="NAD(P)H NITROREDUCTASE YDJA-RELATED"/>
    <property type="match status" value="1"/>
</dbReference>